<name>A0A2M8PBA3_9CHLR</name>
<dbReference type="GO" id="GO:0004497">
    <property type="term" value="F:monooxygenase activity"/>
    <property type="evidence" value="ECO:0007669"/>
    <property type="project" value="UniProtKB-ARBA"/>
</dbReference>
<feature type="domain" description="Rieske" evidence="5">
    <location>
        <begin position="5"/>
        <end position="100"/>
    </location>
</feature>
<evidence type="ECO:0000256" key="2">
    <source>
        <dbReference type="ARBA" id="ARBA00022723"/>
    </source>
</evidence>
<dbReference type="EMBL" id="PGTM01000267">
    <property type="protein sequence ID" value="PJF34805.1"/>
    <property type="molecule type" value="Genomic_DNA"/>
</dbReference>
<evidence type="ECO:0000313" key="7">
    <source>
        <dbReference type="Proteomes" id="UP000229681"/>
    </source>
</evidence>
<evidence type="ECO:0000256" key="1">
    <source>
        <dbReference type="ARBA" id="ARBA00022714"/>
    </source>
</evidence>
<dbReference type="GO" id="GO:0046872">
    <property type="term" value="F:metal ion binding"/>
    <property type="evidence" value="ECO:0007669"/>
    <property type="project" value="UniProtKB-KW"/>
</dbReference>
<dbReference type="InterPro" id="IPR017941">
    <property type="entry name" value="Rieske_2Fe-2S"/>
</dbReference>
<dbReference type="GO" id="GO:0051537">
    <property type="term" value="F:2 iron, 2 sulfur cluster binding"/>
    <property type="evidence" value="ECO:0007669"/>
    <property type="project" value="UniProtKB-KW"/>
</dbReference>
<keyword evidence="6" id="KW-0223">Dioxygenase</keyword>
<keyword evidence="3" id="KW-0408">Iron</keyword>
<dbReference type="Pfam" id="PF00355">
    <property type="entry name" value="Rieske"/>
    <property type="match status" value="1"/>
</dbReference>
<keyword evidence="1" id="KW-0001">2Fe-2S</keyword>
<reference evidence="6 7" key="1">
    <citation type="submission" date="2017-11" db="EMBL/GenBank/DDBJ databases">
        <title>Evolution of Phototrophy in the Chloroflexi Phylum Driven by Horizontal Gene Transfer.</title>
        <authorList>
            <person name="Ward L.M."/>
            <person name="Hemp J."/>
            <person name="Shih P.M."/>
            <person name="Mcglynn S.E."/>
            <person name="Fischer W."/>
        </authorList>
    </citation>
    <scope>NUCLEOTIDE SEQUENCE [LARGE SCALE GENOMIC DNA]</scope>
    <source>
        <strain evidence="6">JP3_13</strain>
    </source>
</reference>
<dbReference type="PROSITE" id="PS51296">
    <property type="entry name" value="RIESKE"/>
    <property type="match status" value="1"/>
</dbReference>
<evidence type="ECO:0000256" key="4">
    <source>
        <dbReference type="ARBA" id="ARBA00023014"/>
    </source>
</evidence>
<evidence type="ECO:0000259" key="5">
    <source>
        <dbReference type="PROSITE" id="PS51296"/>
    </source>
</evidence>
<keyword evidence="6" id="KW-0560">Oxidoreductase</keyword>
<dbReference type="SUPFAM" id="SSF50022">
    <property type="entry name" value="ISP domain"/>
    <property type="match status" value="1"/>
</dbReference>
<keyword evidence="2" id="KW-0479">Metal-binding</keyword>
<dbReference type="AlphaFoldDB" id="A0A2M8PBA3"/>
<dbReference type="InterPro" id="IPR036922">
    <property type="entry name" value="Rieske_2Fe-2S_sf"/>
</dbReference>
<protein>
    <submittedName>
        <fullName evidence="6">Biphenyl 2,3-dioxygenase</fullName>
    </submittedName>
</protein>
<evidence type="ECO:0000313" key="6">
    <source>
        <dbReference type="EMBL" id="PJF34805.1"/>
    </source>
</evidence>
<proteinExistence type="predicted"/>
<dbReference type="CDD" id="cd03528">
    <property type="entry name" value="Rieske_RO_ferredoxin"/>
    <property type="match status" value="1"/>
</dbReference>
<comment type="caution">
    <text evidence="6">The sequence shown here is derived from an EMBL/GenBank/DDBJ whole genome shotgun (WGS) entry which is preliminary data.</text>
</comment>
<dbReference type="Gene3D" id="2.102.10.10">
    <property type="entry name" value="Rieske [2Fe-2S] iron-sulphur domain"/>
    <property type="match status" value="1"/>
</dbReference>
<keyword evidence="4" id="KW-0411">Iron-sulfur</keyword>
<organism evidence="6 7">
    <name type="scientific">Candidatus Thermofonsia Clade 1 bacterium</name>
    <dbReference type="NCBI Taxonomy" id="2364210"/>
    <lineage>
        <taxon>Bacteria</taxon>
        <taxon>Bacillati</taxon>
        <taxon>Chloroflexota</taxon>
        <taxon>Candidatus Thermofontia</taxon>
        <taxon>Candidatus Thermofonsia Clade 1</taxon>
    </lineage>
</organism>
<gene>
    <name evidence="6" type="ORF">CUN49_13790</name>
</gene>
<accession>A0A2M8PBA3</accession>
<dbReference type="GO" id="GO:0051213">
    <property type="term" value="F:dioxygenase activity"/>
    <property type="evidence" value="ECO:0007669"/>
    <property type="project" value="UniProtKB-KW"/>
</dbReference>
<dbReference type="PANTHER" id="PTHR21496:SF23">
    <property type="entry name" value="3-PHENYLPROPIONATE_CINNAMIC ACID DIOXYGENASE FERREDOXIN SUBUNIT"/>
    <property type="match status" value="1"/>
</dbReference>
<dbReference type="Proteomes" id="UP000229681">
    <property type="component" value="Unassembled WGS sequence"/>
</dbReference>
<dbReference type="PANTHER" id="PTHR21496">
    <property type="entry name" value="FERREDOXIN-RELATED"/>
    <property type="match status" value="1"/>
</dbReference>
<sequence length="102" mass="11391">MPEYVTVAKASEIKPGERIVVEVKERYIAIFNVSGAYYAIEDVCTHDDGPLAEGELHGFEIECPRHGARFDIRSGKVLSMPAVQDVARFEVRLEGDDLQILI</sequence>
<dbReference type="GO" id="GO:0016705">
    <property type="term" value="F:oxidoreductase activity, acting on paired donors, with incorporation or reduction of molecular oxygen"/>
    <property type="evidence" value="ECO:0007669"/>
    <property type="project" value="UniProtKB-ARBA"/>
</dbReference>
<evidence type="ECO:0000256" key="3">
    <source>
        <dbReference type="ARBA" id="ARBA00023004"/>
    </source>
</evidence>